<name>A0A0X3APS1_9FLAO</name>
<keyword evidence="2" id="KW-0808">Transferase</keyword>
<dbReference type="Pfam" id="PF00535">
    <property type="entry name" value="Glycos_transf_2"/>
    <property type="match status" value="1"/>
</dbReference>
<dbReference type="AlphaFoldDB" id="A0A0X3APS1"/>
<dbReference type="Gene3D" id="3.90.550.10">
    <property type="entry name" value="Spore Coat Polysaccharide Biosynthesis Protein SpsA, Chain A"/>
    <property type="match status" value="1"/>
</dbReference>
<dbReference type="OrthoDB" id="9810303at2"/>
<dbReference type="SUPFAM" id="SSF53448">
    <property type="entry name" value="Nucleotide-diphospho-sugar transferases"/>
    <property type="match status" value="1"/>
</dbReference>
<organism evidence="2 3">
    <name type="scientific">Apibacter mensalis</name>
    <dbReference type="NCBI Taxonomy" id="1586267"/>
    <lineage>
        <taxon>Bacteria</taxon>
        <taxon>Pseudomonadati</taxon>
        <taxon>Bacteroidota</taxon>
        <taxon>Flavobacteriia</taxon>
        <taxon>Flavobacteriales</taxon>
        <taxon>Weeksellaceae</taxon>
        <taxon>Apibacter</taxon>
    </lineage>
</organism>
<dbReference type="RefSeq" id="WP_055425558.1">
    <property type="nucleotide sequence ID" value="NZ_FCOR01000006.1"/>
</dbReference>
<evidence type="ECO:0000313" key="3">
    <source>
        <dbReference type="Proteomes" id="UP000182761"/>
    </source>
</evidence>
<protein>
    <submittedName>
        <fullName evidence="2">Glycosyltransferase involved in cell wall bisynthesis</fullName>
    </submittedName>
</protein>
<evidence type="ECO:0000259" key="1">
    <source>
        <dbReference type="Pfam" id="PF00535"/>
    </source>
</evidence>
<evidence type="ECO:0000313" key="2">
    <source>
        <dbReference type="EMBL" id="CVK16361.1"/>
    </source>
</evidence>
<dbReference type="InterPro" id="IPR001173">
    <property type="entry name" value="Glyco_trans_2-like"/>
</dbReference>
<proteinExistence type="predicted"/>
<reference evidence="2 3" key="1">
    <citation type="submission" date="2016-01" db="EMBL/GenBank/DDBJ databases">
        <authorList>
            <person name="McClelland M."/>
            <person name="Jain A."/>
            <person name="Saraogi P."/>
            <person name="Mendelson R."/>
            <person name="Westerman R."/>
            <person name="SanMiguel P."/>
            <person name="Csonka L."/>
        </authorList>
    </citation>
    <scope>NUCLEOTIDE SEQUENCE [LARGE SCALE GENOMIC DNA]</scope>
    <source>
        <strain evidence="2 3">R-53146</strain>
    </source>
</reference>
<dbReference type="PANTHER" id="PTHR22916">
    <property type="entry name" value="GLYCOSYLTRANSFERASE"/>
    <property type="match status" value="1"/>
</dbReference>
<dbReference type="STRING" id="1586267.GCA_001418685_01211"/>
<accession>A0A0X3APS1</accession>
<gene>
    <name evidence="2" type="ORF">Ga0061079_106126</name>
</gene>
<dbReference type="GO" id="GO:0016758">
    <property type="term" value="F:hexosyltransferase activity"/>
    <property type="evidence" value="ECO:0007669"/>
    <property type="project" value="UniProtKB-ARBA"/>
</dbReference>
<dbReference type="CDD" id="cd00761">
    <property type="entry name" value="Glyco_tranf_GTA_type"/>
    <property type="match status" value="1"/>
</dbReference>
<feature type="domain" description="Glycosyltransferase 2-like" evidence="1">
    <location>
        <begin position="8"/>
        <end position="130"/>
    </location>
</feature>
<dbReference type="Proteomes" id="UP000182761">
    <property type="component" value="Unassembled WGS sequence"/>
</dbReference>
<keyword evidence="3" id="KW-1185">Reference proteome</keyword>
<dbReference type="InterPro" id="IPR029044">
    <property type="entry name" value="Nucleotide-diphossugar_trans"/>
</dbReference>
<dbReference type="PANTHER" id="PTHR22916:SF3">
    <property type="entry name" value="UDP-GLCNAC:BETAGAL BETA-1,3-N-ACETYLGLUCOSAMINYLTRANSFERASE-LIKE PROTEIN 1"/>
    <property type="match status" value="1"/>
</dbReference>
<sequence length="309" mass="36264">MEKNYVITVITPTYNRAHTLNRVYESLQKQSFKRFRWIIMDDGSTDSTSQLVHRYKNENIIPIEYYKGKNRHKFITVFEGIKKVKTPYFVIIDSDDSWPEDSFEILYQEVSKIKNQDQYIGVIGHSADTEGNLIGNLFPGNGFTGSILEMRYKYQVKGDKNGIFITKSYLRELDKFDYSIYENKGYIPQNVFFTTYDSLGLKTKFINKVIRIYHKDDDDSASVSNTRWKGKNIFGLREGYKAMLNNYSYQLFSYPKTLLRNLIGFQFYSFLNKKSLASNISSIKNPIIKLMSVFTLPFSYAYYLKNKHS</sequence>
<dbReference type="EMBL" id="FCOR01000006">
    <property type="protein sequence ID" value="CVK16361.1"/>
    <property type="molecule type" value="Genomic_DNA"/>
</dbReference>